<dbReference type="Proteomes" id="UP001328107">
    <property type="component" value="Unassembled WGS sequence"/>
</dbReference>
<proteinExistence type="predicted"/>
<dbReference type="AlphaFoldDB" id="A0AAN5CDG0"/>
<keyword evidence="4" id="KW-1185">Reference proteome</keyword>
<accession>A0AAN5CDG0</accession>
<keyword evidence="1" id="KW-1133">Transmembrane helix</keyword>
<evidence type="ECO:0008006" key="5">
    <source>
        <dbReference type="Google" id="ProtNLM"/>
    </source>
</evidence>
<gene>
    <name evidence="3" type="ORF">PMAYCL1PPCAC_11240</name>
</gene>
<feature type="non-terminal residue" evidence="3">
    <location>
        <position position="1"/>
    </location>
</feature>
<keyword evidence="1" id="KW-0812">Transmembrane</keyword>
<feature type="transmembrane region" description="Helical" evidence="1">
    <location>
        <begin position="238"/>
        <end position="257"/>
    </location>
</feature>
<organism evidence="3 4">
    <name type="scientific">Pristionchus mayeri</name>
    <dbReference type="NCBI Taxonomy" id="1317129"/>
    <lineage>
        <taxon>Eukaryota</taxon>
        <taxon>Metazoa</taxon>
        <taxon>Ecdysozoa</taxon>
        <taxon>Nematoda</taxon>
        <taxon>Chromadorea</taxon>
        <taxon>Rhabditida</taxon>
        <taxon>Rhabditina</taxon>
        <taxon>Diplogasteromorpha</taxon>
        <taxon>Diplogasteroidea</taxon>
        <taxon>Neodiplogasteridae</taxon>
        <taxon>Pristionchus</taxon>
    </lineage>
</organism>
<keyword evidence="1" id="KW-0472">Membrane</keyword>
<reference evidence="4" key="1">
    <citation type="submission" date="2022-10" db="EMBL/GenBank/DDBJ databases">
        <title>Genome assembly of Pristionchus species.</title>
        <authorList>
            <person name="Yoshida K."/>
            <person name="Sommer R.J."/>
        </authorList>
    </citation>
    <scope>NUCLEOTIDE SEQUENCE [LARGE SCALE GENOMIC DNA]</scope>
    <source>
        <strain evidence="4">RS5460</strain>
    </source>
</reference>
<protein>
    <recommendedName>
        <fullName evidence="5">Secreted protein</fullName>
    </recommendedName>
</protein>
<name>A0AAN5CDG0_9BILA</name>
<dbReference type="PANTHER" id="PTHR35014">
    <property type="entry name" value="INFECTION RESPONSE PROTEIN-RELATED"/>
    <property type="match status" value="1"/>
</dbReference>
<dbReference type="PANTHER" id="PTHR35014:SF1">
    <property type="entry name" value="INFECTION RESPONSE PROTEIN"/>
    <property type="match status" value="1"/>
</dbReference>
<dbReference type="EMBL" id="BTRK01000003">
    <property type="protein sequence ID" value="GMR41045.1"/>
    <property type="molecule type" value="Genomic_DNA"/>
</dbReference>
<evidence type="ECO:0000313" key="4">
    <source>
        <dbReference type="Proteomes" id="UP001328107"/>
    </source>
</evidence>
<sequence length="261" mass="28929">DGHRKMSRPLLIAICILGASAAMFNTRQVVRKALQANYAGQCAANDQAKTKSCLDTYFKYYGIDTSKGLPEFAAYANLTNSLVLNYDLAGFDIYCDFESTLEGCLGSLMTSACMNPDGFTKMYGVNENDAVGYATTFPVESYTCQNKDLAKKYFPCMMDMEKSDHLQGLIDCTTVMENEIESATDPCLPLDHYVTCIETVYVKFCDKGIQEFVCNTEELAFNFEMDGKCKDKLHHCSSSSSISFIGVAVLLLLRILFDGAF</sequence>
<comment type="caution">
    <text evidence="3">The sequence shown here is derived from an EMBL/GenBank/DDBJ whole genome shotgun (WGS) entry which is preliminary data.</text>
</comment>
<evidence type="ECO:0000256" key="1">
    <source>
        <dbReference type="SAM" id="Phobius"/>
    </source>
</evidence>
<evidence type="ECO:0000256" key="2">
    <source>
        <dbReference type="SAM" id="SignalP"/>
    </source>
</evidence>
<evidence type="ECO:0000313" key="3">
    <source>
        <dbReference type="EMBL" id="GMR41045.1"/>
    </source>
</evidence>
<feature type="signal peptide" evidence="2">
    <location>
        <begin position="1"/>
        <end position="21"/>
    </location>
</feature>
<keyword evidence="2" id="KW-0732">Signal</keyword>
<feature type="chain" id="PRO_5042952348" description="Secreted protein" evidence="2">
    <location>
        <begin position="22"/>
        <end position="261"/>
    </location>
</feature>